<proteinExistence type="predicted"/>
<keyword evidence="1" id="KW-0812">Transmembrane</keyword>
<dbReference type="Pfam" id="PF13472">
    <property type="entry name" value="Lipase_GDSL_2"/>
    <property type="match status" value="1"/>
</dbReference>
<feature type="domain" description="SGNH hydrolase-type esterase" evidence="2">
    <location>
        <begin position="74"/>
        <end position="225"/>
    </location>
</feature>
<evidence type="ECO:0000313" key="3">
    <source>
        <dbReference type="EMBL" id="RDH46570.1"/>
    </source>
</evidence>
<dbReference type="InterPro" id="IPR013830">
    <property type="entry name" value="SGNH_hydro"/>
</dbReference>
<dbReference type="InterPro" id="IPR036514">
    <property type="entry name" value="SGNH_hydro_sf"/>
</dbReference>
<dbReference type="SUPFAM" id="SSF52266">
    <property type="entry name" value="SGNH hydrolase"/>
    <property type="match status" value="1"/>
</dbReference>
<evidence type="ECO:0000259" key="2">
    <source>
        <dbReference type="Pfam" id="PF13472"/>
    </source>
</evidence>
<dbReference type="PANTHER" id="PTHR30383:SF5">
    <property type="entry name" value="SGNH HYDROLASE-TYPE ESTERASE DOMAIN-CONTAINING PROTEIN"/>
    <property type="match status" value="1"/>
</dbReference>
<keyword evidence="1" id="KW-0472">Membrane</keyword>
<keyword evidence="1" id="KW-1133">Transmembrane helix</keyword>
<dbReference type="InterPro" id="IPR051532">
    <property type="entry name" value="Ester_Hydrolysis_Enzymes"/>
</dbReference>
<feature type="transmembrane region" description="Helical" evidence="1">
    <location>
        <begin position="12"/>
        <end position="31"/>
    </location>
</feature>
<sequence>MDEKCTVMLSRLKMFMAFIMLVLFLMAWFRLDSNPNIDSPLIWQAQIAAFQEEDRKRPPKIGSVLFVGSSSIRLWRTLAEDFVPLSVIKRGFGGATLNDVIYYAEEVIFSYQPQAVVLYVGSNDIKSPSPKSPTEVLHLTKQLVEKIHKRLPLVPVFFIAINPTPKRWHLWPVIQQANKLIKMYADKQPNVIFIDSAGLFLDKKQSLRYSLFKKDQLHLNQAGYAQWLRVIKPVLMKHLKNEPAQSSSHIFRDKFLVCESHWVSFSGFWTH</sequence>
<keyword evidence="4" id="KW-1185">Reference proteome</keyword>
<name>A0A4P9VXD1_9GAMM</name>
<dbReference type="GO" id="GO:0004622">
    <property type="term" value="F:phosphatidylcholine lysophospholipase activity"/>
    <property type="evidence" value="ECO:0007669"/>
    <property type="project" value="TreeGrafter"/>
</dbReference>
<dbReference type="EMBL" id="NDXW01000001">
    <property type="protein sequence ID" value="RDH46570.1"/>
    <property type="molecule type" value="Genomic_DNA"/>
</dbReference>
<evidence type="ECO:0000313" key="4">
    <source>
        <dbReference type="Proteomes" id="UP000257039"/>
    </source>
</evidence>
<dbReference type="Proteomes" id="UP000257039">
    <property type="component" value="Unassembled WGS sequence"/>
</dbReference>
<dbReference type="AlphaFoldDB" id="A0A4P9VXD1"/>
<reference evidence="3 4" key="1">
    <citation type="submission" date="2017-04" db="EMBL/GenBank/DDBJ databases">
        <title>Draft genome sequence of Zooshikella ganghwensis VG4 isolated from Red Sea sediments.</title>
        <authorList>
            <person name="Rehman Z."/>
            <person name="Alam I."/>
            <person name="Kamau A."/>
            <person name="Bajic V."/>
            <person name="Leiknes T."/>
        </authorList>
    </citation>
    <scope>NUCLEOTIDE SEQUENCE [LARGE SCALE GENOMIC DNA]</scope>
    <source>
        <strain evidence="3 4">VG4</strain>
    </source>
</reference>
<accession>A0A4P9VXD1</accession>
<gene>
    <name evidence="3" type="ORF">B9G39_25675</name>
</gene>
<protein>
    <recommendedName>
        <fullName evidence="2">SGNH hydrolase-type esterase domain-containing protein</fullName>
    </recommendedName>
</protein>
<comment type="caution">
    <text evidence="3">The sequence shown here is derived from an EMBL/GenBank/DDBJ whole genome shotgun (WGS) entry which is preliminary data.</text>
</comment>
<dbReference type="Gene3D" id="3.40.50.1110">
    <property type="entry name" value="SGNH hydrolase"/>
    <property type="match status" value="1"/>
</dbReference>
<dbReference type="PANTHER" id="PTHR30383">
    <property type="entry name" value="THIOESTERASE 1/PROTEASE 1/LYSOPHOSPHOLIPASE L1"/>
    <property type="match status" value="1"/>
</dbReference>
<evidence type="ECO:0000256" key="1">
    <source>
        <dbReference type="SAM" id="Phobius"/>
    </source>
</evidence>
<organism evidence="3 4">
    <name type="scientific">Zooshikella ganghwensis</name>
    <dbReference type="NCBI Taxonomy" id="202772"/>
    <lineage>
        <taxon>Bacteria</taxon>
        <taxon>Pseudomonadati</taxon>
        <taxon>Pseudomonadota</taxon>
        <taxon>Gammaproteobacteria</taxon>
        <taxon>Oceanospirillales</taxon>
        <taxon>Zooshikellaceae</taxon>
        <taxon>Zooshikella</taxon>
    </lineage>
</organism>